<feature type="region of interest" description="Disordered" evidence="1">
    <location>
        <begin position="92"/>
        <end position="123"/>
    </location>
</feature>
<name>A0A8H5BTD6_9AGAR</name>
<dbReference type="EMBL" id="JAACJK010000121">
    <property type="protein sequence ID" value="KAF5329194.1"/>
    <property type="molecule type" value="Genomic_DNA"/>
</dbReference>
<comment type="caution">
    <text evidence="2">The sequence shown here is derived from an EMBL/GenBank/DDBJ whole genome shotgun (WGS) entry which is preliminary data.</text>
</comment>
<gene>
    <name evidence="2" type="ORF">D9611_013162</name>
</gene>
<reference evidence="2 3" key="1">
    <citation type="journal article" date="2020" name="ISME J.">
        <title>Uncovering the hidden diversity of litter-decomposition mechanisms in mushroom-forming fungi.</title>
        <authorList>
            <person name="Floudas D."/>
            <person name="Bentzer J."/>
            <person name="Ahren D."/>
            <person name="Johansson T."/>
            <person name="Persson P."/>
            <person name="Tunlid A."/>
        </authorList>
    </citation>
    <scope>NUCLEOTIDE SEQUENCE [LARGE SCALE GENOMIC DNA]</scope>
    <source>
        <strain evidence="2 3">CBS 175.51</strain>
    </source>
</reference>
<keyword evidence="3" id="KW-1185">Reference proteome</keyword>
<evidence type="ECO:0000313" key="3">
    <source>
        <dbReference type="Proteomes" id="UP000541558"/>
    </source>
</evidence>
<dbReference type="Proteomes" id="UP000541558">
    <property type="component" value="Unassembled WGS sequence"/>
</dbReference>
<feature type="region of interest" description="Disordered" evidence="1">
    <location>
        <begin position="14"/>
        <end position="51"/>
    </location>
</feature>
<evidence type="ECO:0000313" key="2">
    <source>
        <dbReference type="EMBL" id="KAF5329194.1"/>
    </source>
</evidence>
<feature type="compositionally biased region" description="Polar residues" evidence="1">
    <location>
        <begin position="93"/>
        <end position="105"/>
    </location>
</feature>
<sequence length="254" mass="27857">MCRGLRLPRSLHFPSTSNVVSATPEPASATTDKPLTVKEEVSRSADTPSTQVGLGLPAWHSMFKLFSKCTSPLGKGFPRRNRCSARFEPKPCTSVSGQFPANTNPARFPDEPHPSTASANSPRFPGRSKIDFDFHTSLQAWHRALLGALAEAKLRYVYASSLSRPTLRVYIDLKTPFSGRSKINFPNLKLVVDYRMLTGAAEALAAPDLPSDPFFGRSNIKFRNLELAAPLAANANQPRFPDTRKSHFQSQGSA</sequence>
<protein>
    <submittedName>
        <fullName evidence="2">Uncharacterized protein</fullName>
    </submittedName>
</protein>
<accession>A0A8H5BTD6</accession>
<proteinExistence type="predicted"/>
<evidence type="ECO:0000256" key="1">
    <source>
        <dbReference type="SAM" id="MobiDB-lite"/>
    </source>
</evidence>
<dbReference type="AlphaFoldDB" id="A0A8H5BTD6"/>
<organism evidence="2 3">
    <name type="scientific">Ephemerocybe angulata</name>
    <dbReference type="NCBI Taxonomy" id="980116"/>
    <lineage>
        <taxon>Eukaryota</taxon>
        <taxon>Fungi</taxon>
        <taxon>Dikarya</taxon>
        <taxon>Basidiomycota</taxon>
        <taxon>Agaricomycotina</taxon>
        <taxon>Agaricomycetes</taxon>
        <taxon>Agaricomycetidae</taxon>
        <taxon>Agaricales</taxon>
        <taxon>Agaricineae</taxon>
        <taxon>Psathyrellaceae</taxon>
        <taxon>Ephemerocybe</taxon>
    </lineage>
</organism>